<evidence type="ECO:0000259" key="6">
    <source>
        <dbReference type="Pfam" id="PF05154"/>
    </source>
</evidence>
<keyword evidence="3 5" id="KW-1133">Transmembrane helix</keyword>
<keyword evidence="2 5" id="KW-0812">Transmembrane</keyword>
<comment type="subcellular location">
    <subcellularLocation>
        <location evidence="1">Membrane</location>
        <topology evidence="1">Multi-pass membrane protein</topology>
    </subcellularLocation>
</comment>
<dbReference type="Pfam" id="PF05154">
    <property type="entry name" value="TM2"/>
    <property type="match status" value="1"/>
</dbReference>
<feature type="domain" description="TM2" evidence="6">
    <location>
        <begin position="2"/>
        <end position="51"/>
    </location>
</feature>
<sequence>MKSKSTAALLAFFLGGIGIHRFYLGQNIMGILYLLFCWTFIPVIISVIDFFAFLFMSESRFNYKYNLRTGF</sequence>
<dbReference type="Proteomes" id="UP001225933">
    <property type="component" value="Unassembled WGS sequence"/>
</dbReference>
<dbReference type="EMBL" id="FTOV01000003">
    <property type="protein sequence ID" value="SIS84172.1"/>
    <property type="molecule type" value="Genomic_DNA"/>
</dbReference>
<name>A0A1N7MDR4_9FLAO</name>
<evidence type="ECO:0000256" key="4">
    <source>
        <dbReference type="ARBA" id="ARBA00023136"/>
    </source>
</evidence>
<dbReference type="RefSeq" id="WP_076391204.1">
    <property type="nucleotide sequence ID" value="NZ_CBDHHB010000002.1"/>
</dbReference>
<dbReference type="STRING" id="373672.SAMN05421785_103144"/>
<reference evidence="7" key="2">
    <citation type="submission" date="2023-06" db="EMBL/GenBank/DDBJ databases">
        <title>Two Chryseobacterium gambrini strains from China.</title>
        <authorList>
            <person name="Zeng J."/>
            <person name="Wu Y."/>
        </authorList>
    </citation>
    <scope>NUCLEOTIDE SEQUENCE</scope>
    <source>
        <strain evidence="7">SQ219</strain>
    </source>
</reference>
<dbReference type="InterPro" id="IPR007829">
    <property type="entry name" value="TM2"/>
</dbReference>
<evidence type="ECO:0000313" key="7">
    <source>
        <dbReference type="EMBL" id="MDN4012155.1"/>
    </source>
</evidence>
<organism evidence="8 9">
    <name type="scientific">Chryseobacterium gambrini</name>
    <dbReference type="NCBI Taxonomy" id="373672"/>
    <lineage>
        <taxon>Bacteria</taxon>
        <taxon>Pseudomonadati</taxon>
        <taxon>Bacteroidota</taxon>
        <taxon>Flavobacteriia</taxon>
        <taxon>Flavobacteriales</taxon>
        <taxon>Weeksellaceae</taxon>
        <taxon>Chryseobacterium group</taxon>
        <taxon>Chryseobacterium</taxon>
    </lineage>
</organism>
<evidence type="ECO:0000256" key="5">
    <source>
        <dbReference type="SAM" id="Phobius"/>
    </source>
</evidence>
<dbReference type="OrthoDB" id="9816361at2"/>
<gene>
    <name evidence="7" type="ORF">QX233_06785</name>
    <name evidence="8" type="ORF">SAMN05421785_103144</name>
</gene>
<protein>
    <submittedName>
        <fullName evidence="8">TM2 domain-containing membrane protein YozV</fullName>
    </submittedName>
    <submittedName>
        <fullName evidence="7">TM2 domain-containing protein</fullName>
    </submittedName>
</protein>
<evidence type="ECO:0000313" key="8">
    <source>
        <dbReference type="EMBL" id="SIS84172.1"/>
    </source>
</evidence>
<reference evidence="8 9" key="1">
    <citation type="submission" date="2017-01" db="EMBL/GenBank/DDBJ databases">
        <authorList>
            <person name="Mah S.A."/>
            <person name="Swanson W.J."/>
            <person name="Moy G.W."/>
            <person name="Vacquier V.D."/>
        </authorList>
    </citation>
    <scope>NUCLEOTIDE SEQUENCE [LARGE SCALE GENOMIC DNA]</scope>
    <source>
        <strain evidence="8 9">DSM 18014</strain>
    </source>
</reference>
<proteinExistence type="predicted"/>
<dbReference type="GO" id="GO:0016020">
    <property type="term" value="C:membrane"/>
    <property type="evidence" value="ECO:0007669"/>
    <property type="project" value="UniProtKB-SubCell"/>
</dbReference>
<evidence type="ECO:0000313" key="9">
    <source>
        <dbReference type="Proteomes" id="UP000185781"/>
    </source>
</evidence>
<dbReference type="Proteomes" id="UP000185781">
    <property type="component" value="Unassembled WGS sequence"/>
</dbReference>
<evidence type="ECO:0000256" key="1">
    <source>
        <dbReference type="ARBA" id="ARBA00004141"/>
    </source>
</evidence>
<evidence type="ECO:0000256" key="3">
    <source>
        <dbReference type="ARBA" id="ARBA00022989"/>
    </source>
</evidence>
<dbReference type="EMBL" id="JAUHGV010000005">
    <property type="protein sequence ID" value="MDN4012155.1"/>
    <property type="molecule type" value="Genomic_DNA"/>
</dbReference>
<dbReference type="AlphaFoldDB" id="A0A1N7MDR4"/>
<evidence type="ECO:0000256" key="2">
    <source>
        <dbReference type="ARBA" id="ARBA00022692"/>
    </source>
</evidence>
<accession>A0A1N7MDR4</accession>
<keyword evidence="4 5" id="KW-0472">Membrane</keyword>
<feature type="transmembrane region" description="Helical" evidence="5">
    <location>
        <begin position="31"/>
        <end position="55"/>
    </location>
</feature>